<dbReference type="EMBL" id="AGTR01000035">
    <property type="protein sequence ID" value="EHJ04679.1"/>
    <property type="molecule type" value="Genomic_DNA"/>
</dbReference>
<dbReference type="AlphaFoldDB" id="G6YSZ3"/>
<evidence type="ECO:0000313" key="3">
    <source>
        <dbReference type="EMBL" id="EHJ04679.1"/>
    </source>
</evidence>
<evidence type="ECO:0000259" key="2">
    <source>
        <dbReference type="Pfam" id="PF25023"/>
    </source>
</evidence>
<name>G6YSZ3_9GAMM</name>
<protein>
    <submittedName>
        <fullName evidence="3">RHS repeat-associated core domain-containing protein</fullName>
    </submittedName>
</protein>
<evidence type="ECO:0000313" key="4">
    <source>
        <dbReference type="Proteomes" id="UP000003208"/>
    </source>
</evidence>
<sequence>AATDSTGAVVWQQAYDPWGFKLTTNTDERGYTGNWLDEETGLADHKARWYTSSIGRFTGIDPVKWHETNIHSFNRYAYGNNNPYSYADPDGELAFPVVPILAVMAWEALGIGLEVATMEETSDSINRSGSGTFGVTGIKLLGSSMKMGLKGANVTKGTFQVGKSVGSAATRISVRGASHLAEGSKVTNIRKIADGRGIREVGRLVEQYGGKAKNWLKRSGDADVVTTSGNVRRAEVHWYEAHGVGKVEFKVKTWLD</sequence>
<dbReference type="Gene3D" id="2.180.10.10">
    <property type="entry name" value="RHS repeat-associated core"/>
    <property type="match status" value="1"/>
</dbReference>
<gene>
    <name evidence="3" type="ORF">KYE_09918</name>
</gene>
<dbReference type="NCBIfam" id="TIGR03696">
    <property type="entry name" value="Rhs_assc_core"/>
    <property type="match status" value="1"/>
</dbReference>
<dbReference type="InterPro" id="IPR022385">
    <property type="entry name" value="Rhs_assc_core"/>
</dbReference>
<dbReference type="PANTHER" id="PTHR32305">
    <property type="match status" value="1"/>
</dbReference>
<dbReference type="InterPro" id="IPR050708">
    <property type="entry name" value="T6SS_VgrG/RHS"/>
</dbReference>
<reference evidence="3 4" key="1">
    <citation type="journal article" date="2012" name="J. Bacteriol.">
        <title>Genome sequence of deep-sea manganese-oxidizing bacterium Marinobacter manganoxydans MnI7-9.</title>
        <authorList>
            <person name="Wang H."/>
            <person name="Li H."/>
            <person name="Shao Z."/>
            <person name="Liao S."/>
            <person name="Johnstone L."/>
            <person name="Rensing C."/>
            <person name="Wang G."/>
        </authorList>
    </citation>
    <scope>NUCLEOTIDE SEQUENCE [LARGE SCALE GENOMIC DNA]</scope>
    <source>
        <strain evidence="3 4">MnI7-9</strain>
    </source>
</reference>
<feature type="domain" description="Teneurin-like YD-shell" evidence="2">
    <location>
        <begin position="2"/>
        <end position="83"/>
    </location>
</feature>
<dbReference type="RefSeq" id="WP_008172785.1">
    <property type="nucleotide sequence ID" value="NZ_AGTR01000035.1"/>
</dbReference>
<organism evidence="3 4">
    <name type="scientific">Marinobacter manganoxydans MnI7-9</name>
    <dbReference type="NCBI Taxonomy" id="1094979"/>
    <lineage>
        <taxon>Bacteria</taxon>
        <taxon>Pseudomonadati</taxon>
        <taxon>Pseudomonadota</taxon>
        <taxon>Gammaproteobacteria</taxon>
        <taxon>Pseudomonadales</taxon>
        <taxon>Marinobacteraceae</taxon>
        <taxon>Marinobacter</taxon>
    </lineage>
</organism>
<dbReference type="Proteomes" id="UP000003208">
    <property type="component" value="Unassembled WGS sequence"/>
</dbReference>
<dbReference type="PANTHER" id="PTHR32305:SF15">
    <property type="entry name" value="PROTEIN RHSA-RELATED"/>
    <property type="match status" value="1"/>
</dbReference>
<evidence type="ECO:0000256" key="1">
    <source>
        <dbReference type="ARBA" id="ARBA00022737"/>
    </source>
</evidence>
<dbReference type="Pfam" id="PF25023">
    <property type="entry name" value="TEN_YD-shell"/>
    <property type="match status" value="1"/>
</dbReference>
<proteinExistence type="predicted"/>
<accession>G6YSZ3</accession>
<dbReference type="InterPro" id="IPR056823">
    <property type="entry name" value="TEN-like_YD-shell"/>
</dbReference>
<keyword evidence="1" id="KW-0677">Repeat</keyword>
<keyword evidence="4" id="KW-1185">Reference proteome</keyword>
<feature type="non-terminal residue" evidence="3">
    <location>
        <position position="1"/>
    </location>
</feature>